<dbReference type="InterPro" id="IPR006150">
    <property type="entry name" value="Cys_repeat_1"/>
</dbReference>
<dbReference type="PROSITE" id="PS51257">
    <property type="entry name" value="PROKAR_LIPOPROTEIN"/>
    <property type="match status" value="1"/>
</dbReference>
<feature type="chain" id="PRO_5037712478" evidence="1">
    <location>
        <begin position="25"/>
        <end position="408"/>
    </location>
</feature>
<name>A0A915I783_ROMCU</name>
<feature type="domain" description="EGF-like" evidence="2">
    <location>
        <begin position="30"/>
        <end position="63"/>
    </location>
</feature>
<sequence>MKESEELVQAMVVSLLACASVLDGVNPGASCNRDVICGGGANCQHGACVCPNGHVIGPTLQCQLFHKLDFLKTKSLCHSLNIAEPGGFCIAGQTVCTGGSMCHNQFCVCPEGLSNRGGICSYHKTAAKRKVYPGSACTQNITCTGGSDCIHGVCLCQKLQNVTDGQCQDPAAAQVPIGGYCSNISSCLGGSMCRKGVCICDVGETILKERCTRQSTSLIDFEHQTTTGTPLGNVHSLGSCFQNSDCIHGGSHCSNGACVCPPNTEFHNNVCHSRFTYLLPGDACIENNSEAFCITGAQCIHGVCLCREHFVAFDDRCVPASRTVPPGAPCSSDVICGGNSLCSNGKCTCLPGNAAKGRRCAHHPKYPILPESSCYHGEICSGGSQCRHGRCTCPKKTKIDLSGMCKEI</sequence>
<evidence type="ECO:0000256" key="1">
    <source>
        <dbReference type="SAM" id="SignalP"/>
    </source>
</evidence>
<accession>A0A915I783</accession>
<dbReference type="Proteomes" id="UP000887565">
    <property type="component" value="Unplaced"/>
</dbReference>
<keyword evidence="3" id="KW-1185">Reference proteome</keyword>
<dbReference type="OMA" id="CIANEQC"/>
<feature type="signal peptide" evidence="1">
    <location>
        <begin position="1"/>
        <end position="24"/>
    </location>
</feature>
<feature type="domain" description="EGF-like" evidence="2">
    <location>
        <begin position="283"/>
        <end position="318"/>
    </location>
</feature>
<feature type="domain" description="EGF-like" evidence="2">
    <location>
        <begin position="373"/>
        <end position="406"/>
    </location>
</feature>
<feature type="domain" description="EGF-like" evidence="2">
    <location>
        <begin position="329"/>
        <end position="361"/>
    </location>
</feature>
<reference evidence="4" key="1">
    <citation type="submission" date="2022-11" db="UniProtKB">
        <authorList>
            <consortium name="WormBaseParasite"/>
        </authorList>
    </citation>
    <scope>IDENTIFICATION</scope>
</reference>
<dbReference type="AlphaFoldDB" id="A0A915I783"/>
<dbReference type="SMART" id="SM00181">
    <property type="entry name" value="EGF"/>
    <property type="match status" value="6"/>
</dbReference>
<evidence type="ECO:0000313" key="4">
    <source>
        <dbReference type="WBParaSite" id="nRc.2.0.1.t09204-RA"/>
    </source>
</evidence>
<protein>
    <submittedName>
        <fullName evidence="4">EGF-like domain-containing protein</fullName>
    </submittedName>
</protein>
<dbReference type="PANTHER" id="PTHR37157">
    <property type="entry name" value="PRION-LIKE-(Q/N-RICH) DOMAIN-BEARING PROTEIN 25"/>
    <property type="match status" value="1"/>
</dbReference>
<proteinExistence type="predicted"/>
<feature type="domain" description="EGF-like" evidence="2">
    <location>
        <begin position="180"/>
        <end position="212"/>
    </location>
</feature>
<organism evidence="3 4">
    <name type="scientific">Romanomermis culicivorax</name>
    <name type="common">Nematode worm</name>
    <dbReference type="NCBI Taxonomy" id="13658"/>
    <lineage>
        <taxon>Eukaryota</taxon>
        <taxon>Metazoa</taxon>
        <taxon>Ecdysozoa</taxon>
        <taxon>Nematoda</taxon>
        <taxon>Enoplea</taxon>
        <taxon>Dorylaimia</taxon>
        <taxon>Mermithida</taxon>
        <taxon>Mermithoidea</taxon>
        <taxon>Mermithidae</taxon>
        <taxon>Romanomermis</taxon>
    </lineage>
</organism>
<dbReference type="InterPro" id="IPR000742">
    <property type="entry name" value="EGF"/>
</dbReference>
<dbReference type="SMART" id="SM00289">
    <property type="entry name" value="WR1"/>
    <property type="match status" value="5"/>
</dbReference>
<feature type="domain" description="EGF-like" evidence="2">
    <location>
        <begin position="239"/>
        <end position="272"/>
    </location>
</feature>
<dbReference type="PANTHER" id="PTHR37157:SF3">
    <property type="entry name" value="EB DOMAIN-CONTAINING PROTEIN"/>
    <property type="match status" value="1"/>
</dbReference>
<keyword evidence="1" id="KW-0732">Signal</keyword>
<evidence type="ECO:0000313" key="3">
    <source>
        <dbReference type="Proteomes" id="UP000887565"/>
    </source>
</evidence>
<dbReference type="Pfam" id="PF01683">
    <property type="entry name" value="EB"/>
    <property type="match status" value="6"/>
</dbReference>
<dbReference type="WBParaSite" id="nRc.2.0.1.t09204-RA">
    <property type="protein sequence ID" value="nRc.2.0.1.t09204-RA"/>
    <property type="gene ID" value="nRc.2.0.1.g09204"/>
</dbReference>
<dbReference type="InterPro" id="IPR006149">
    <property type="entry name" value="EB_dom"/>
</dbReference>
<evidence type="ECO:0000259" key="2">
    <source>
        <dbReference type="SMART" id="SM00181"/>
    </source>
</evidence>